<evidence type="ECO:0000313" key="7">
    <source>
        <dbReference type="Proteomes" id="UP000651156"/>
    </source>
</evidence>
<organism evidence="6 7">
    <name type="scientific">Gloeocapsopsis crepidinum LEGE 06123</name>
    <dbReference type="NCBI Taxonomy" id="588587"/>
    <lineage>
        <taxon>Bacteria</taxon>
        <taxon>Bacillati</taxon>
        <taxon>Cyanobacteriota</taxon>
        <taxon>Cyanophyceae</taxon>
        <taxon>Oscillatoriophycideae</taxon>
        <taxon>Chroococcales</taxon>
        <taxon>Chroococcaceae</taxon>
        <taxon>Gloeocapsopsis</taxon>
    </lineage>
</organism>
<dbReference type="PANTHER" id="PTHR36116:SF1">
    <property type="entry name" value="UPF0060 MEMBRANE PROTEIN YNFA"/>
    <property type="match status" value="1"/>
</dbReference>
<feature type="transmembrane region" description="Helical" evidence="5">
    <location>
        <begin position="7"/>
        <end position="28"/>
    </location>
</feature>
<keyword evidence="7" id="KW-1185">Reference proteome</keyword>
<dbReference type="RefSeq" id="WP_193934839.1">
    <property type="nucleotide sequence ID" value="NZ_CAWPMZ010000146.1"/>
</dbReference>
<dbReference type="InterPro" id="IPR037185">
    <property type="entry name" value="EmrE-like"/>
</dbReference>
<keyword evidence="2 5" id="KW-0812">Transmembrane</keyword>
<dbReference type="NCBIfam" id="NF002586">
    <property type="entry name" value="PRK02237.1"/>
    <property type="match status" value="1"/>
</dbReference>
<feature type="transmembrane region" description="Helical" evidence="5">
    <location>
        <begin position="62"/>
        <end position="78"/>
    </location>
</feature>
<dbReference type="InterPro" id="IPR003844">
    <property type="entry name" value="UPF0060"/>
</dbReference>
<accession>A0ABR9UYR7</accession>
<gene>
    <name evidence="6" type="ORF">IQ230_24565</name>
</gene>
<evidence type="ECO:0000256" key="3">
    <source>
        <dbReference type="ARBA" id="ARBA00022989"/>
    </source>
</evidence>
<dbReference type="EMBL" id="JADEWN010000096">
    <property type="protein sequence ID" value="MBE9193454.1"/>
    <property type="molecule type" value="Genomic_DNA"/>
</dbReference>
<keyword evidence="1 5" id="KW-1003">Cell membrane</keyword>
<comment type="similarity">
    <text evidence="5">Belongs to the UPF0060 family.</text>
</comment>
<dbReference type="Proteomes" id="UP000651156">
    <property type="component" value="Unassembled WGS sequence"/>
</dbReference>
<keyword evidence="3 5" id="KW-1133">Transmembrane helix</keyword>
<dbReference type="SUPFAM" id="SSF103481">
    <property type="entry name" value="Multidrug resistance efflux transporter EmrE"/>
    <property type="match status" value="1"/>
</dbReference>
<dbReference type="HAMAP" id="MF_00010">
    <property type="entry name" value="UPF0060"/>
    <property type="match status" value="1"/>
</dbReference>
<evidence type="ECO:0000313" key="6">
    <source>
        <dbReference type="EMBL" id="MBE9193454.1"/>
    </source>
</evidence>
<name>A0ABR9UYR7_9CHRO</name>
<dbReference type="Pfam" id="PF02694">
    <property type="entry name" value="UPF0060"/>
    <property type="match status" value="1"/>
</dbReference>
<dbReference type="Gene3D" id="1.10.3730.20">
    <property type="match status" value="1"/>
</dbReference>
<protein>
    <submittedName>
        <fullName evidence="6">YnfA family protein</fullName>
    </submittedName>
</protein>
<evidence type="ECO:0000256" key="2">
    <source>
        <dbReference type="ARBA" id="ARBA00022692"/>
    </source>
</evidence>
<comment type="subcellular location">
    <subcellularLocation>
        <location evidence="5">Cell membrane</location>
        <topology evidence="5">Multi-pass membrane protein</topology>
    </subcellularLocation>
</comment>
<dbReference type="PANTHER" id="PTHR36116">
    <property type="entry name" value="UPF0060 MEMBRANE PROTEIN YNFA"/>
    <property type="match status" value="1"/>
</dbReference>
<proteinExistence type="inferred from homology"/>
<feature type="transmembrane region" description="Helical" evidence="5">
    <location>
        <begin position="90"/>
        <end position="107"/>
    </location>
</feature>
<sequence length="109" mass="12289">MEIAKSLFYFVVAGLCEIGGGYLIWLWLRQEKSFWLGLLGAILLFLYGIVPTLQPANFGRVYAAYSGVFLFLSLFWGWQVDRNPPDKFDILGAVIAIAGVFVIMYSPRT</sequence>
<keyword evidence="4 5" id="KW-0472">Membrane</keyword>
<evidence type="ECO:0000256" key="5">
    <source>
        <dbReference type="HAMAP-Rule" id="MF_00010"/>
    </source>
</evidence>
<reference evidence="6 7" key="1">
    <citation type="submission" date="2020-10" db="EMBL/GenBank/DDBJ databases">
        <authorList>
            <person name="Castelo-Branco R."/>
            <person name="Eusebio N."/>
            <person name="Adriana R."/>
            <person name="Vieira A."/>
            <person name="Brugerolle De Fraissinette N."/>
            <person name="Rezende De Castro R."/>
            <person name="Schneider M.P."/>
            <person name="Vasconcelos V."/>
            <person name="Leao P.N."/>
        </authorList>
    </citation>
    <scope>NUCLEOTIDE SEQUENCE [LARGE SCALE GENOMIC DNA]</scope>
    <source>
        <strain evidence="6 7">LEGE 06123</strain>
    </source>
</reference>
<evidence type="ECO:0000256" key="4">
    <source>
        <dbReference type="ARBA" id="ARBA00023136"/>
    </source>
</evidence>
<evidence type="ECO:0000256" key="1">
    <source>
        <dbReference type="ARBA" id="ARBA00022475"/>
    </source>
</evidence>
<feature type="transmembrane region" description="Helical" evidence="5">
    <location>
        <begin position="34"/>
        <end position="50"/>
    </location>
</feature>
<comment type="caution">
    <text evidence="6">The sequence shown here is derived from an EMBL/GenBank/DDBJ whole genome shotgun (WGS) entry which is preliminary data.</text>
</comment>